<gene>
    <name evidence="1" type="ORF">CWATWH0003_1974</name>
</gene>
<dbReference type="GeneID" id="88765704"/>
<dbReference type="PATRIC" id="fig|423471.3.peg.1847"/>
<dbReference type="AlphaFoldDB" id="G5J396"/>
<dbReference type="EMBL" id="AESD01000306">
    <property type="protein sequence ID" value="EHJ13342.1"/>
    <property type="molecule type" value="Genomic_DNA"/>
</dbReference>
<proteinExistence type="predicted"/>
<comment type="caution">
    <text evidence="1">The sequence shown here is derived from an EMBL/GenBank/DDBJ whole genome shotgun (WGS) entry which is preliminary data.</text>
</comment>
<evidence type="ECO:0000313" key="2">
    <source>
        <dbReference type="Proteomes" id="UP000003477"/>
    </source>
</evidence>
<protein>
    <submittedName>
        <fullName evidence="1">Uncharacterized protein</fullName>
    </submittedName>
</protein>
<dbReference type="RefSeq" id="WP_007310298.1">
    <property type="nucleotide sequence ID" value="NZ_AESD01000306.1"/>
</dbReference>
<reference evidence="1 2" key="1">
    <citation type="journal article" date="2011" name="Front. Microbiol.">
        <title>Two Strains of Crocosphaera watsonii with Highly Conserved Genomes are Distinguished by Strain-Specific Features.</title>
        <authorList>
            <person name="Bench S.R."/>
            <person name="Ilikchyan I.N."/>
            <person name="Tripp H.J."/>
            <person name="Zehr J.P."/>
        </authorList>
    </citation>
    <scope>NUCLEOTIDE SEQUENCE [LARGE SCALE GENOMIC DNA]</scope>
    <source>
        <strain evidence="1 2">WH 0003</strain>
    </source>
</reference>
<dbReference type="Proteomes" id="UP000003477">
    <property type="component" value="Unassembled WGS sequence"/>
</dbReference>
<evidence type="ECO:0000313" key="1">
    <source>
        <dbReference type="EMBL" id="EHJ13342.1"/>
    </source>
</evidence>
<name>G5J396_CROWT</name>
<organism evidence="1 2">
    <name type="scientific">Crocosphaera watsonii WH 0003</name>
    <dbReference type="NCBI Taxonomy" id="423471"/>
    <lineage>
        <taxon>Bacteria</taxon>
        <taxon>Bacillati</taxon>
        <taxon>Cyanobacteriota</taxon>
        <taxon>Cyanophyceae</taxon>
        <taxon>Oscillatoriophycideae</taxon>
        <taxon>Chroococcales</taxon>
        <taxon>Aphanothecaceae</taxon>
        <taxon>Crocosphaera</taxon>
    </lineage>
</organism>
<accession>G5J396</accession>
<sequence length="140" mass="15338">MSNSNEQRYIIEGLALGNDANNKIADVIAARSAAMLEQNLQENFETLLDAKMSMAVQEILNLHAEKTQAMAKKFLNSSKTQLAQHMVDTQQNHPLNSLSSNLSLEGLEDFETDLLPEVSNLADESGAITVETNTESIIGF</sequence>